<organism evidence="2 3">
    <name type="scientific">Portunus trituberculatus</name>
    <name type="common">Swimming crab</name>
    <name type="synonym">Neptunus trituberculatus</name>
    <dbReference type="NCBI Taxonomy" id="210409"/>
    <lineage>
        <taxon>Eukaryota</taxon>
        <taxon>Metazoa</taxon>
        <taxon>Ecdysozoa</taxon>
        <taxon>Arthropoda</taxon>
        <taxon>Crustacea</taxon>
        <taxon>Multicrustacea</taxon>
        <taxon>Malacostraca</taxon>
        <taxon>Eumalacostraca</taxon>
        <taxon>Eucarida</taxon>
        <taxon>Decapoda</taxon>
        <taxon>Pleocyemata</taxon>
        <taxon>Brachyura</taxon>
        <taxon>Eubrachyura</taxon>
        <taxon>Portunoidea</taxon>
        <taxon>Portunidae</taxon>
        <taxon>Portuninae</taxon>
        <taxon>Portunus</taxon>
    </lineage>
</organism>
<evidence type="ECO:0000313" key="2">
    <source>
        <dbReference type="EMBL" id="MPC50349.1"/>
    </source>
</evidence>
<keyword evidence="3" id="KW-1185">Reference proteome</keyword>
<dbReference type="Proteomes" id="UP000324222">
    <property type="component" value="Unassembled WGS sequence"/>
</dbReference>
<evidence type="ECO:0000313" key="3">
    <source>
        <dbReference type="Proteomes" id="UP000324222"/>
    </source>
</evidence>
<name>A0A5B7FYM9_PORTR</name>
<feature type="compositionally biased region" description="Basic and acidic residues" evidence="1">
    <location>
        <begin position="35"/>
        <end position="54"/>
    </location>
</feature>
<proteinExistence type="predicted"/>
<feature type="region of interest" description="Disordered" evidence="1">
    <location>
        <begin position="1"/>
        <end position="55"/>
    </location>
</feature>
<reference evidence="2 3" key="1">
    <citation type="submission" date="2019-05" db="EMBL/GenBank/DDBJ databases">
        <title>Another draft genome of Portunus trituberculatus and its Hox gene families provides insights of decapod evolution.</title>
        <authorList>
            <person name="Jeong J.-H."/>
            <person name="Song I."/>
            <person name="Kim S."/>
            <person name="Choi T."/>
            <person name="Kim D."/>
            <person name="Ryu S."/>
            <person name="Kim W."/>
        </authorList>
    </citation>
    <scope>NUCLEOTIDE SEQUENCE [LARGE SCALE GENOMIC DNA]</scope>
    <source>
        <tissue evidence="2">Muscle</tissue>
    </source>
</reference>
<evidence type="ECO:0000256" key="1">
    <source>
        <dbReference type="SAM" id="MobiDB-lite"/>
    </source>
</evidence>
<gene>
    <name evidence="2" type="ORF">E2C01_044178</name>
</gene>
<dbReference type="EMBL" id="VSRR010009450">
    <property type="protein sequence ID" value="MPC50349.1"/>
    <property type="molecule type" value="Genomic_DNA"/>
</dbReference>
<protein>
    <submittedName>
        <fullName evidence="2">Uncharacterized protein</fullName>
    </submittedName>
</protein>
<sequence>MGGVSVARPEWLRAWRAGQPEGPPSAARPLPRPAPPRDDGAGRVSETRQEEGFNPRRVITLVPRQSDRTRLLPSRRQHQGADGLMSGWAGVMAALKLPDHCSHASLSR</sequence>
<accession>A0A5B7FYM9</accession>
<comment type="caution">
    <text evidence="2">The sequence shown here is derived from an EMBL/GenBank/DDBJ whole genome shotgun (WGS) entry which is preliminary data.</text>
</comment>
<dbReference type="AlphaFoldDB" id="A0A5B7FYM9"/>